<dbReference type="Proteomes" id="UP000004816">
    <property type="component" value="Unassembled WGS sequence"/>
</dbReference>
<feature type="transmembrane region" description="Helical" evidence="1">
    <location>
        <begin position="153"/>
        <end position="169"/>
    </location>
</feature>
<keyword evidence="3" id="KW-1185">Reference proteome</keyword>
<protein>
    <submittedName>
        <fullName evidence="2">Uncharacterized protein</fullName>
    </submittedName>
</protein>
<feature type="transmembrane region" description="Helical" evidence="1">
    <location>
        <begin position="123"/>
        <end position="141"/>
    </location>
</feature>
<feature type="transmembrane region" description="Helical" evidence="1">
    <location>
        <begin position="277"/>
        <end position="298"/>
    </location>
</feature>
<sequence length="343" mass="37080">MAVPVIGAEDPGQPTEPIVWARPPARPKPIDPDSLDPDALAALLERAKPKLWRIWPIYGTVLLLMQITAILLGSDTRHGHRPSPVSAAGFALYVLASALYILFAARGLKATAHARPKLDRNQALAMCGTALSLAAALPWSVFLWGKDGAGDELIFVFWPICLSLALSFPPQRLGANARRILREGALPSLPNDLSNLVGYLRFRRGDWRFPARLAVLAQAVVVLVIACSLLGPYALGWARPKPHGGALFAAALLLVGLAALVALRLARRFAGAPRRWWDVALGSLWLALSFILLCAYIVVISKLSPRPNQFSLIRAADWLIFVQAMSLIVVQALPSAKTAGDDQ</sequence>
<dbReference type="EMBL" id="ACZI02000002">
    <property type="protein sequence ID" value="EFV12574.1"/>
    <property type="molecule type" value="Genomic_DNA"/>
</dbReference>
<keyword evidence="1" id="KW-1133">Transmembrane helix</keyword>
<keyword evidence="1" id="KW-0812">Transmembrane</keyword>
<dbReference type="STRING" id="679197.HMPREF9336_02580"/>
<feature type="transmembrane region" description="Helical" evidence="1">
    <location>
        <begin position="85"/>
        <end position="103"/>
    </location>
</feature>
<evidence type="ECO:0000313" key="3">
    <source>
        <dbReference type="Proteomes" id="UP000004816"/>
    </source>
</evidence>
<reference evidence="2 3" key="1">
    <citation type="journal article" date="2011" name="Stand. Genomic Sci.">
        <title>High quality draft genome sequence of Segniliparus rugosus CDC 945(T)= (ATCC BAA-974(T)).</title>
        <authorList>
            <person name="Earl A.M."/>
            <person name="Desjardins C.A."/>
            <person name="Fitzgerald M.G."/>
            <person name="Arachchi H.M."/>
            <person name="Zeng Q."/>
            <person name="Mehta T."/>
            <person name="Griggs A."/>
            <person name="Birren B.W."/>
            <person name="Toney N.C."/>
            <person name="Carr J."/>
            <person name="Posey J."/>
            <person name="Butler W.R."/>
        </authorList>
    </citation>
    <scope>NUCLEOTIDE SEQUENCE [LARGE SCALE GENOMIC DNA]</scope>
    <source>
        <strain evidence="3">ATCC BAA-974 / DSM 45345 / CCUG 50838 / CIP 108380 / JCM 13579 / CDC 945</strain>
    </source>
</reference>
<comment type="caution">
    <text evidence="2">The sequence shown here is derived from an EMBL/GenBank/DDBJ whole genome shotgun (WGS) entry which is preliminary data.</text>
</comment>
<gene>
    <name evidence="2" type="ORF">HMPREF9336_02580</name>
</gene>
<dbReference type="HOGENOM" id="CLU_808650_0_0_11"/>
<dbReference type="AlphaFoldDB" id="E5XSV8"/>
<feature type="transmembrane region" description="Helical" evidence="1">
    <location>
        <begin position="213"/>
        <end position="234"/>
    </location>
</feature>
<organism evidence="2 3">
    <name type="scientific">Segniliparus rugosus (strain ATCC BAA-974 / DSM 45345 / CCUG 50838 / CIP 108380 / JCM 13579 / CDC 945)</name>
    <dbReference type="NCBI Taxonomy" id="679197"/>
    <lineage>
        <taxon>Bacteria</taxon>
        <taxon>Bacillati</taxon>
        <taxon>Actinomycetota</taxon>
        <taxon>Actinomycetes</taxon>
        <taxon>Mycobacteriales</taxon>
        <taxon>Segniliparaceae</taxon>
        <taxon>Segniliparus</taxon>
    </lineage>
</organism>
<evidence type="ECO:0000256" key="1">
    <source>
        <dbReference type="SAM" id="Phobius"/>
    </source>
</evidence>
<keyword evidence="1" id="KW-0472">Membrane</keyword>
<evidence type="ECO:0000313" key="2">
    <source>
        <dbReference type="EMBL" id="EFV12574.1"/>
    </source>
</evidence>
<feature type="transmembrane region" description="Helical" evidence="1">
    <location>
        <begin position="318"/>
        <end position="336"/>
    </location>
</feature>
<dbReference type="RefSeq" id="WP_007471014.1">
    <property type="nucleotide sequence ID" value="NZ_KI391953.1"/>
</dbReference>
<proteinExistence type="predicted"/>
<name>E5XSV8_SEGRC</name>
<feature type="transmembrane region" description="Helical" evidence="1">
    <location>
        <begin position="54"/>
        <end position="73"/>
    </location>
</feature>
<accession>E5XSV8</accession>
<feature type="transmembrane region" description="Helical" evidence="1">
    <location>
        <begin position="246"/>
        <end position="265"/>
    </location>
</feature>